<dbReference type="Proteomes" id="UP000054988">
    <property type="component" value="Unassembled WGS sequence"/>
</dbReference>
<dbReference type="Pfam" id="PF10435">
    <property type="entry name" value="BetaGal_dom2"/>
    <property type="match status" value="1"/>
</dbReference>
<name>A0A0W0FB13_MONRR</name>
<evidence type="ECO:0000313" key="2">
    <source>
        <dbReference type="EMBL" id="KTB33547.1"/>
    </source>
</evidence>
<reference evidence="2 3" key="1">
    <citation type="submission" date="2015-12" db="EMBL/GenBank/DDBJ databases">
        <title>Draft genome sequence of Moniliophthora roreri, the causal agent of frosty pod rot of cacao.</title>
        <authorList>
            <person name="Aime M.C."/>
            <person name="Diaz-Valderrama J.R."/>
            <person name="Kijpornyongpan T."/>
            <person name="Phillips-Mora W."/>
        </authorList>
    </citation>
    <scope>NUCLEOTIDE SEQUENCE [LARGE SCALE GENOMIC DNA]</scope>
    <source>
        <strain evidence="2 3">MCA 2952</strain>
    </source>
</reference>
<dbReference type="SUPFAM" id="SSF51011">
    <property type="entry name" value="Glycosyl hydrolase domain"/>
    <property type="match status" value="1"/>
</dbReference>
<evidence type="ECO:0000313" key="3">
    <source>
        <dbReference type="Proteomes" id="UP000054988"/>
    </source>
</evidence>
<dbReference type="InterPro" id="IPR037110">
    <property type="entry name" value="Betagal_dom2_sf"/>
</dbReference>
<evidence type="ECO:0000259" key="1">
    <source>
        <dbReference type="Pfam" id="PF10435"/>
    </source>
</evidence>
<protein>
    <recommendedName>
        <fullName evidence="1">Beta-galactosidase domain-containing protein</fullName>
    </recommendedName>
</protein>
<organism evidence="2 3">
    <name type="scientific">Moniliophthora roreri</name>
    <name type="common">Frosty pod rot fungus</name>
    <name type="synonym">Monilia roreri</name>
    <dbReference type="NCBI Taxonomy" id="221103"/>
    <lineage>
        <taxon>Eukaryota</taxon>
        <taxon>Fungi</taxon>
        <taxon>Dikarya</taxon>
        <taxon>Basidiomycota</taxon>
        <taxon>Agaricomycotina</taxon>
        <taxon>Agaricomycetes</taxon>
        <taxon>Agaricomycetidae</taxon>
        <taxon>Agaricales</taxon>
        <taxon>Marasmiineae</taxon>
        <taxon>Marasmiaceae</taxon>
        <taxon>Moniliophthora</taxon>
    </lineage>
</organism>
<dbReference type="Gene3D" id="2.102.20.10">
    <property type="entry name" value="Beta-galactosidase, domain 2"/>
    <property type="match status" value="1"/>
</dbReference>
<proteinExistence type="predicted"/>
<dbReference type="EMBL" id="LATX01002163">
    <property type="protein sequence ID" value="KTB33547.1"/>
    <property type="molecule type" value="Genomic_DNA"/>
</dbReference>
<comment type="caution">
    <text evidence="2">The sequence shown here is derived from an EMBL/GenBank/DDBJ whole genome shotgun (WGS) entry which is preliminary data.</text>
</comment>
<dbReference type="AlphaFoldDB" id="A0A0W0FB13"/>
<dbReference type="InterPro" id="IPR018954">
    <property type="entry name" value="Betagal_dom2"/>
</dbReference>
<sequence>MCLLFAISEFKLDVTTASGASLQIPNIARTITLNGQQSKVLITDYAFGSLYAILHS</sequence>
<feature type="domain" description="Beta-galactosidase" evidence="1">
    <location>
        <begin position="8"/>
        <end position="49"/>
    </location>
</feature>
<accession>A0A0W0FB13</accession>
<gene>
    <name evidence="2" type="ORF">WG66_13866</name>
</gene>